<dbReference type="Pfam" id="PF05840">
    <property type="entry name" value="Phage_GPA"/>
    <property type="match status" value="1"/>
</dbReference>
<comment type="similarity">
    <text evidence="2">Belongs to the phage GPA family.</text>
</comment>
<dbReference type="GO" id="GO:0006260">
    <property type="term" value="P:DNA replication"/>
    <property type="evidence" value="ECO:0007669"/>
    <property type="project" value="UniProtKB-KW"/>
</dbReference>
<protein>
    <submittedName>
        <fullName evidence="9">Phage replication protein</fullName>
    </submittedName>
</protein>
<dbReference type="OrthoDB" id="5568266at2"/>
<accession>L8JEE7</accession>
<dbReference type="Proteomes" id="UP000011134">
    <property type="component" value="Unassembled WGS sequence"/>
</dbReference>
<dbReference type="AlphaFoldDB" id="L8JEE7"/>
<evidence type="ECO:0000256" key="5">
    <source>
        <dbReference type="ARBA" id="ARBA00022759"/>
    </source>
</evidence>
<keyword evidence="10" id="KW-1185">Reference proteome</keyword>
<evidence type="ECO:0000256" key="1">
    <source>
        <dbReference type="ARBA" id="ARBA00003293"/>
    </source>
</evidence>
<dbReference type="EMBL" id="AMZO01000016">
    <property type="protein sequence ID" value="ELR65762.1"/>
    <property type="molecule type" value="Genomic_DNA"/>
</dbReference>
<reference evidence="9 10" key="1">
    <citation type="submission" date="2012-12" db="EMBL/GenBank/DDBJ databases">
        <title>Genome Assembly of Photobacterium sp. AK15.</title>
        <authorList>
            <person name="Khatri I."/>
            <person name="Vaidya B."/>
            <person name="Srinivas T.N.R."/>
            <person name="Subramanian S."/>
            <person name="Pinnaka A."/>
        </authorList>
    </citation>
    <scope>NUCLEOTIDE SEQUENCE [LARGE SCALE GENOMIC DNA]</scope>
    <source>
        <strain evidence="9 10">AK15</strain>
    </source>
</reference>
<keyword evidence="4" id="KW-0540">Nuclease</keyword>
<evidence type="ECO:0000256" key="6">
    <source>
        <dbReference type="ARBA" id="ARBA00022801"/>
    </source>
</evidence>
<feature type="domain" description="Replication gene A protein-like" evidence="8">
    <location>
        <begin position="148"/>
        <end position="453"/>
    </location>
</feature>
<keyword evidence="3" id="KW-0235">DNA replication</keyword>
<proteinExistence type="inferred from homology"/>
<evidence type="ECO:0000256" key="7">
    <source>
        <dbReference type="SAM" id="MobiDB-lite"/>
    </source>
</evidence>
<sequence>MTQLAQLEHSKLNWFERYALAQQSGDYSSVLTLPRDAKSSLPAMPECYNVVASMFTDAYGINPYYAAPQPVIVSRDDDWGKKTVCVGEKSWIVRAFDACKSHRDFAPVMSRAYIRMADKIGHLEALRALENADKRLSKLEFRYTSTDEELCDFAKAKSAFVMRQVAGIKDVIEAFDRACDILSDYGLAFRPDQVKKARENNQLQSLINRATNELWWRRTLRRRSALEIERVARDLTIVHKHGQAYCSDFSLGRRRQRDESNSEVLKNTVAYDEDDESNWFSLHELAGKSISNPEVRRAEMFVRLKGFENIAKASGHVGMFYTPTCPSRFHSVSNNQVNQAWLDAGCPSTQDAHDYMTSMFADFRKALDKAEIKVYGLRVVEPHADGCPHWHLLLFMEKSQQKKVTDLFRAAAMKDTPEEPGAKKYRFTSQAIDWEKGSAVGYVAKYLSKNIDGKHIDSDRSTVLEGVAAAERVVTWARVNRIRQFQFIGGPSVTVWRELRRVREEFKEDDALFNHLDEGEWLTLENVRRAADESDWESFCLAMGGVFVRRDDQTIKPVYQVPQIMEKLINEWGEEVVSTKTTKTRYGDDSSARVVGVVFRAAFLATRARKWKTENKEQFLRGTQRIMTGVSDIFEVLEREDEYRRMADEQYEQYQQYLQRVDELSAYVFDAGAFEEPQGGRGPAPGEGSRLLGSSLDLCQ</sequence>
<feature type="region of interest" description="Disordered" evidence="7">
    <location>
        <begin position="675"/>
        <end position="700"/>
    </location>
</feature>
<gene>
    <name evidence="9" type="ORF">C942_00848</name>
</gene>
<evidence type="ECO:0000256" key="2">
    <source>
        <dbReference type="ARBA" id="ARBA00009260"/>
    </source>
</evidence>
<organism evidence="9 10">
    <name type="scientific">Photobacterium marinum</name>
    <dbReference type="NCBI Taxonomy" id="1056511"/>
    <lineage>
        <taxon>Bacteria</taxon>
        <taxon>Pseudomonadati</taxon>
        <taxon>Pseudomonadota</taxon>
        <taxon>Gammaproteobacteria</taxon>
        <taxon>Vibrionales</taxon>
        <taxon>Vibrionaceae</taxon>
        <taxon>Photobacterium</taxon>
    </lineage>
</organism>
<evidence type="ECO:0000313" key="10">
    <source>
        <dbReference type="Proteomes" id="UP000011134"/>
    </source>
</evidence>
<evidence type="ECO:0000256" key="3">
    <source>
        <dbReference type="ARBA" id="ARBA00022705"/>
    </source>
</evidence>
<keyword evidence="5" id="KW-0255">Endonuclease</keyword>
<dbReference type="InterPro" id="IPR008766">
    <property type="entry name" value="Replication_gene_A-like"/>
</dbReference>
<evidence type="ECO:0000313" key="9">
    <source>
        <dbReference type="EMBL" id="ELR65762.1"/>
    </source>
</evidence>
<name>L8JEE7_9GAMM</name>
<dbReference type="GO" id="GO:0004519">
    <property type="term" value="F:endonuclease activity"/>
    <property type="evidence" value="ECO:0007669"/>
    <property type="project" value="UniProtKB-KW"/>
</dbReference>
<comment type="caution">
    <text evidence="9">The sequence shown here is derived from an EMBL/GenBank/DDBJ whole genome shotgun (WGS) entry which is preliminary data.</text>
</comment>
<dbReference type="RefSeq" id="WP_007465785.1">
    <property type="nucleotide sequence ID" value="NZ_AMZO01000016.1"/>
</dbReference>
<dbReference type="GO" id="GO:0016787">
    <property type="term" value="F:hydrolase activity"/>
    <property type="evidence" value="ECO:0007669"/>
    <property type="project" value="UniProtKB-KW"/>
</dbReference>
<keyword evidence="6" id="KW-0378">Hydrolase</keyword>
<evidence type="ECO:0000259" key="8">
    <source>
        <dbReference type="Pfam" id="PF05840"/>
    </source>
</evidence>
<comment type="function">
    <text evidence="1">Possible endonuclease which induces a single-strand cut and initiates DNA replication.</text>
</comment>
<evidence type="ECO:0000256" key="4">
    <source>
        <dbReference type="ARBA" id="ARBA00022722"/>
    </source>
</evidence>
<dbReference type="PATRIC" id="fig|1056511.3.peg.2340"/>